<keyword evidence="6" id="KW-0812">Transmembrane</keyword>
<evidence type="ECO:0000256" key="7">
    <source>
        <dbReference type="ARBA" id="ARBA00022723"/>
    </source>
</evidence>
<dbReference type="SUPFAM" id="SSF57850">
    <property type="entry name" value="RING/U-box"/>
    <property type="match status" value="1"/>
</dbReference>
<evidence type="ECO:0000256" key="1">
    <source>
        <dbReference type="ARBA" id="ARBA00004585"/>
    </source>
</evidence>
<keyword evidence="8" id="KW-0863">Zinc-finger</keyword>
<feature type="compositionally biased region" description="Basic and acidic residues" evidence="16">
    <location>
        <begin position="465"/>
        <end position="482"/>
    </location>
</feature>
<evidence type="ECO:0000313" key="18">
    <source>
        <dbReference type="EMBL" id="KAK0512133.1"/>
    </source>
</evidence>
<dbReference type="Pfam" id="PF04757">
    <property type="entry name" value="Pex2_Pex12"/>
    <property type="match status" value="1"/>
</dbReference>
<evidence type="ECO:0000256" key="3">
    <source>
        <dbReference type="ARBA" id="ARBA00008704"/>
    </source>
</evidence>
<evidence type="ECO:0000256" key="8">
    <source>
        <dbReference type="ARBA" id="ARBA00022771"/>
    </source>
</evidence>
<dbReference type="GO" id="GO:0008270">
    <property type="term" value="F:zinc ion binding"/>
    <property type="evidence" value="ECO:0007669"/>
    <property type="project" value="UniProtKB-KW"/>
</dbReference>
<feature type="compositionally biased region" description="Low complexity" evidence="16">
    <location>
        <begin position="348"/>
        <end position="366"/>
    </location>
</feature>
<evidence type="ECO:0000256" key="2">
    <source>
        <dbReference type="ARBA" id="ARBA00004906"/>
    </source>
</evidence>
<keyword evidence="9" id="KW-0862">Zinc</keyword>
<dbReference type="Pfam" id="PF15227">
    <property type="entry name" value="zf-C3HC4_4"/>
    <property type="match status" value="1"/>
</dbReference>
<comment type="subcellular location">
    <subcellularLocation>
        <location evidence="1">Peroxisome membrane</location>
        <topology evidence="1">Multi-pass membrane protein</topology>
    </subcellularLocation>
</comment>
<accession>A0AA39QZM2</accession>
<evidence type="ECO:0000256" key="6">
    <source>
        <dbReference type="ARBA" id="ARBA00022692"/>
    </source>
</evidence>
<gene>
    <name evidence="18" type="ORF">JMJ35_005261</name>
</gene>
<evidence type="ECO:0000256" key="16">
    <source>
        <dbReference type="SAM" id="MobiDB-lite"/>
    </source>
</evidence>
<feature type="region of interest" description="Disordered" evidence="16">
    <location>
        <begin position="311"/>
        <end position="391"/>
    </location>
</feature>
<keyword evidence="13" id="KW-0576">Peroxisome</keyword>
<feature type="region of interest" description="Disordered" evidence="16">
    <location>
        <begin position="441"/>
        <end position="482"/>
    </location>
</feature>
<dbReference type="PANTHER" id="PTHR12888">
    <property type="entry name" value="PEROXISOME ASSEMBLY PROTEIN 12 PEROXIN-12"/>
    <property type="match status" value="1"/>
</dbReference>
<evidence type="ECO:0000256" key="9">
    <source>
        <dbReference type="ARBA" id="ARBA00022833"/>
    </source>
</evidence>
<dbReference type="GO" id="GO:0016562">
    <property type="term" value="P:protein import into peroxisome matrix, receptor recycling"/>
    <property type="evidence" value="ECO:0007669"/>
    <property type="project" value="UniProtKB-ARBA"/>
</dbReference>
<sequence>MEFMSSLQHGFDDHKPSLFELLSEQQLSALIPPSLRYLLTIATHRHPRYLLRVLNSFDELHALLMLAVERHYLKTYDGGFTENFYGLKRERVLRIEGGEAPRARIGAPKLMRETLQLRNEDMWNNLAIMVGLPYLKRKLDESYDIHAPQATIIGPSYNRDSLPHDATIRQRIFYYYKWFLRNIYPSVNAAYYLSLLAFNLAYLFDNSKYSSPFLWLIGTRIRRLSEADHRAIALAGQVSESAPSPAGARPGQASSIFNPRTFASVVYPRLLSSLKVVLPTSIFALKFLEWWHASDFARQLSKKAAEGLDLPPPVISGLPAKPPPLPTSEKPKAPASLSQQSTTTNTVSLSSPASQAKPSSPPLSASHRPSKPTKPNPPISSTTLLPIHTVPAPTPSTSSLCPICMHPIQTPTSVQTGYVFCYTCIFKWVDGSHDRQIAFMEGRNGGEEGWDDDEDSSEEEDESDKENGEKRGSREGKWESGKGRCAVTGRRILGSTDGLRRVMA</sequence>
<evidence type="ECO:0000256" key="13">
    <source>
        <dbReference type="ARBA" id="ARBA00023140"/>
    </source>
</evidence>
<dbReference type="InterPro" id="IPR006845">
    <property type="entry name" value="Pex_N"/>
</dbReference>
<comment type="caution">
    <text evidence="18">The sequence shown here is derived from an EMBL/GenBank/DDBJ whole genome shotgun (WGS) entry which is preliminary data.</text>
</comment>
<dbReference type="GO" id="GO:0004842">
    <property type="term" value="F:ubiquitin-protein transferase activity"/>
    <property type="evidence" value="ECO:0007669"/>
    <property type="project" value="TreeGrafter"/>
</dbReference>
<organism evidence="18 19">
    <name type="scientific">Cladonia borealis</name>
    <dbReference type="NCBI Taxonomy" id="184061"/>
    <lineage>
        <taxon>Eukaryota</taxon>
        <taxon>Fungi</taxon>
        <taxon>Dikarya</taxon>
        <taxon>Ascomycota</taxon>
        <taxon>Pezizomycotina</taxon>
        <taxon>Lecanoromycetes</taxon>
        <taxon>OSLEUM clade</taxon>
        <taxon>Lecanoromycetidae</taxon>
        <taxon>Lecanorales</taxon>
        <taxon>Lecanorineae</taxon>
        <taxon>Cladoniaceae</taxon>
        <taxon>Cladonia</taxon>
    </lineage>
</organism>
<evidence type="ECO:0000256" key="14">
    <source>
        <dbReference type="ARBA" id="ARBA00029692"/>
    </source>
</evidence>
<dbReference type="PANTHER" id="PTHR12888:SF0">
    <property type="entry name" value="PEROXISOME ASSEMBLY PROTEIN 12"/>
    <property type="match status" value="1"/>
</dbReference>
<feature type="domain" description="Pex N-terminal" evidence="17">
    <location>
        <begin position="25"/>
        <end position="294"/>
    </location>
</feature>
<dbReference type="InterPro" id="IPR017375">
    <property type="entry name" value="PEX12"/>
</dbReference>
<proteinExistence type="inferred from homology"/>
<evidence type="ECO:0000256" key="15">
    <source>
        <dbReference type="ARBA" id="ARBA00034505"/>
    </source>
</evidence>
<dbReference type="GO" id="GO:1990429">
    <property type="term" value="C:peroxisomal importomer complex"/>
    <property type="evidence" value="ECO:0007669"/>
    <property type="project" value="TreeGrafter"/>
</dbReference>
<keyword evidence="19" id="KW-1185">Reference proteome</keyword>
<dbReference type="Proteomes" id="UP001166286">
    <property type="component" value="Unassembled WGS sequence"/>
</dbReference>
<dbReference type="AlphaFoldDB" id="A0AA39QZM2"/>
<feature type="compositionally biased region" description="Polar residues" evidence="16">
    <location>
        <begin position="336"/>
        <end position="347"/>
    </location>
</feature>
<protein>
    <recommendedName>
        <fullName evidence="4">Peroxisome assembly protein 12</fullName>
    </recommendedName>
    <alternativeName>
        <fullName evidence="14">Peroxin-12</fullName>
    </alternativeName>
</protein>
<evidence type="ECO:0000313" key="19">
    <source>
        <dbReference type="Proteomes" id="UP001166286"/>
    </source>
</evidence>
<evidence type="ECO:0000256" key="5">
    <source>
        <dbReference type="ARBA" id="ARBA00022448"/>
    </source>
</evidence>
<keyword evidence="11" id="KW-1133">Transmembrane helix</keyword>
<keyword evidence="12" id="KW-0472">Membrane</keyword>
<keyword evidence="7" id="KW-0479">Metal-binding</keyword>
<comment type="subunit">
    <text evidence="15">Component of the PEX2-PEX10-PEX12 retrotranslocation channel, composed of PEX2, PEX10 and PEX12.</text>
</comment>
<dbReference type="InterPro" id="IPR013083">
    <property type="entry name" value="Znf_RING/FYVE/PHD"/>
</dbReference>
<dbReference type="GO" id="GO:0005778">
    <property type="term" value="C:peroxisomal membrane"/>
    <property type="evidence" value="ECO:0007669"/>
    <property type="project" value="UniProtKB-SubCell"/>
</dbReference>
<reference evidence="18" key="1">
    <citation type="submission" date="2023-03" db="EMBL/GenBank/DDBJ databases">
        <title>Complete genome of Cladonia borealis.</title>
        <authorList>
            <person name="Park H."/>
        </authorList>
    </citation>
    <scope>NUCLEOTIDE SEQUENCE</scope>
    <source>
        <strain evidence="18">ANT050790</strain>
    </source>
</reference>
<dbReference type="Gene3D" id="3.30.40.10">
    <property type="entry name" value="Zinc/RING finger domain, C3HC4 (zinc finger)"/>
    <property type="match status" value="1"/>
</dbReference>
<feature type="compositionally biased region" description="Acidic residues" evidence="16">
    <location>
        <begin position="448"/>
        <end position="464"/>
    </location>
</feature>
<evidence type="ECO:0000256" key="12">
    <source>
        <dbReference type="ARBA" id="ARBA00023136"/>
    </source>
</evidence>
<name>A0AA39QZM2_9LECA</name>
<evidence type="ECO:0000259" key="17">
    <source>
        <dbReference type="Pfam" id="PF04757"/>
    </source>
</evidence>
<evidence type="ECO:0000256" key="4">
    <source>
        <dbReference type="ARBA" id="ARBA00018980"/>
    </source>
</evidence>
<keyword evidence="5" id="KW-0813">Transport</keyword>
<evidence type="ECO:0000256" key="10">
    <source>
        <dbReference type="ARBA" id="ARBA00022927"/>
    </source>
</evidence>
<evidence type="ECO:0000256" key="11">
    <source>
        <dbReference type="ARBA" id="ARBA00022989"/>
    </source>
</evidence>
<dbReference type="EMBL" id="JAFEKC020000011">
    <property type="protein sequence ID" value="KAK0512133.1"/>
    <property type="molecule type" value="Genomic_DNA"/>
</dbReference>
<dbReference type="GO" id="GO:0006513">
    <property type="term" value="P:protein monoubiquitination"/>
    <property type="evidence" value="ECO:0007669"/>
    <property type="project" value="TreeGrafter"/>
</dbReference>
<keyword evidence="10" id="KW-0653">Protein transport</keyword>
<comment type="similarity">
    <text evidence="3">Belongs to the pex2/pex10/pex12 family.</text>
</comment>
<feature type="compositionally biased region" description="Pro residues" evidence="16">
    <location>
        <begin position="311"/>
        <end position="326"/>
    </location>
</feature>
<comment type="pathway">
    <text evidence="2">Protein modification; protein ubiquitination.</text>
</comment>